<protein>
    <submittedName>
        <fullName evidence="1">Uncharacterized protein</fullName>
    </submittedName>
</protein>
<accession>X1Q1Q0</accession>
<sequence>MELPLSLLIFMLNRELAAVFHYEPGMEVSALPPLRTVTDAELAVEGVELAF</sequence>
<evidence type="ECO:0000313" key="1">
    <source>
        <dbReference type="EMBL" id="GAI48686.1"/>
    </source>
</evidence>
<comment type="caution">
    <text evidence="1">The sequence shown here is derived from an EMBL/GenBank/DDBJ whole genome shotgun (WGS) entry which is preliminary data.</text>
</comment>
<organism evidence="1">
    <name type="scientific">marine sediment metagenome</name>
    <dbReference type="NCBI Taxonomy" id="412755"/>
    <lineage>
        <taxon>unclassified sequences</taxon>
        <taxon>metagenomes</taxon>
        <taxon>ecological metagenomes</taxon>
    </lineage>
</organism>
<dbReference type="AlphaFoldDB" id="X1Q1Q0"/>
<reference evidence="1" key="1">
    <citation type="journal article" date="2014" name="Front. Microbiol.">
        <title>High frequency of phylogenetically diverse reductive dehalogenase-homologous genes in deep subseafloor sedimentary metagenomes.</title>
        <authorList>
            <person name="Kawai M."/>
            <person name="Futagami T."/>
            <person name="Toyoda A."/>
            <person name="Takaki Y."/>
            <person name="Nishi S."/>
            <person name="Hori S."/>
            <person name="Arai W."/>
            <person name="Tsubouchi T."/>
            <person name="Morono Y."/>
            <person name="Uchiyama I."/>
            <person name="Ito T."/>
            <person name="Fujiyama A."/>
            <person name="Inagaki F."/>
            <person name="Takami H."/>
        </authorList>
    </citation>
    <scope>NUCLEOTIDE SEQUENCE</scope>
    <source>
        <strain evidence="1">Expedition CK06-06</strain>
    </source>
</reference>
<proteinExistence type="predicted"/>
<gene>
    <name evidence="1" type="ORF">S06H3_63925</name>
</gene>
<name>X1Q1Q0_9ZZZZ</name>
<dbReference type="EMBL" id="BARV01042538">
    <property type="protein sequence ID" value="GAI48686.1"/>
    <property type="molecule type" value="Genomic_DNA"/>
</dbReference>